<dbReference type="GO" id="GO:0000160">
    <property type="term" value="P:phosphorelay signal transduction system"/>
    <property type="evidence" value="ECO:0007669"/>
    <property type="project" value="InterPro"/>
</dbReference>
<dbReference type="Gene3D" id="1.10.10.10">
    <property type="entry name" value="Winged helix-like DNA-binding domain superfamily/Winged helix DNA-binding domain"/>
    <property type="match status" value="1"/>
</dbReference>
<gene>
    <name evidence="8" type="ORF">GCM10017600_05940</name>
</gene>
<feature type="compositionally biased region" description="Basic and acidic residues" evidence="5">
    <location>
        <begin position="273"/>
        <end position="283"/>
    </location>
</feature>
<evidence type="ECO:0000256" key="2">
    <source>
        <dbReference type="ARBA" id="ARBA00023015"/>
    </source>
</evidence>
<dbReference type="InterPro" id="IPR051677">
    <property type="entry name" value="AfsR-DnrI-RedD_regulator"/>
</dbReference>
<dbReference type="SUPFAM" id="SSF48452">
    <property type="entry name" value="TPR-like"/>
    <property type="match status" value="1"/>
</dbReference>
<dbReference type="InterPro" id="IPR041664">
    <property type="entry name" value="AAA_16"/>
</dbReference>
<protein>
    <recommendedName>
        <fullName evidence="10">OmpR/PhoB-type domain-containing protein</fullName>
    </recommendedName>
</protein>
<feature type="domain" description="Bacterial transcriptional activator" evidence="7">
    <location>
        <begin position="109"/>
        <end position="253"/>
    </location>
</feature>
<dbReference type="Gene3D" id="1.25.40.10">
    <property type="entry name" value="Tetratricopeptide repeat domain"/>
    <property type="match status" value="1"/>
</dbReference>
<dbReference type="Pfam" id="PF03704">
    <property type="entry name" value="BTAD"/>
    <property type="match status" value="1"/>
</dbReference>
<evidence type="ECO:0000256" key="3">
    <source>
        <dbReference type="ARBA" id="ARBA00023125"/>
    </source>
</evidence>
<name>A0A9W6HXG7_9ACTN</name>
<comment type="similarity">
    <text evidence="1">Belongs to the AfsR/DnrI/RedD regulatory family.</text>
</comment>
<dbReference type="InterPro" id="IPR027417">
    <property type="entry name" value="P-loop_NTPase"/>
</dbReference>
<dbReference type="AlphaFoldDB" id="A0A9W6HXG7"/>
<evidence type="ECO:0000256" key="4">
    <source>
        <dbReference type="ARBA" id="ARBA00023163"/>
    </source>
</evidence>
<dbReference type="InterPro" id="IPR016032">
    <property type="entry name" value="Sig_transdc_resp-reg_C-effctor"/>
</dbReference>
<keyword evidence="2" id="KW-0805">Transcription regulation</keyword>
<evidence type="ECO:0000313" key="9">
    <source>
        <dbReference type="Proteomes" id="UP001143474"/>
    </source>
</evidence>
<feature type="domain" description="OmpR/PhoB-type" evidence="6">
    <location>
        <begin position="26"/>
        <end position="102"/>
    </location>
</feature>
<sequence length="870" mass="96283">MIGQPKVVSAPCRFTVLGPPGLDCAGTRLDLGAPQQQAVLMVLLANGGSLVRIGELVDGLWGKQAPATGEAVIRTYVSRIRRLLSAHGLDSAISSQSGGYTLDPSLFALDAAEFADLLETARHERANGDLTAAVKLLEQALGLWTGSALAGVPGEAAERERFRLERLRLIATQESLRLRLEQGEHAEVAAEVPLLIQLNRLEESLYEIYLLALYRSGRRAEALEVYRMVYDLLGKELGAGPGPRLRAIHDKILRADADHDDELSDDELMPVLGDERPAARPSEEPQALPEPAGATPERPPAWQFVGRGAERAAFQDLLKKSRGERVALLFVHGPAGIGKSALLGELADDATAAGRRVWRLHASAIAEARERPERLERLERLTEQLSGVSGPVLLIDSFEELGDLEPWLREEHLRRLPGDAVVVVAGRTGPSAAWLTDPAWSGTILTRCLGTLTATESTALLEAHGVDPGLRRSVVDFAAGHPFALSLAAEVGRNMSATGQPSRRDAVRHVVDNVLARLAGDVPTKPHRWALHVCAHARHTTEGLLDAVLPGGRAAELFDWLRAQPYVEIAADGLDVNGVLREALDDHLRWRDPVGYERMHRRIRDYVMGELLRDARDPHACVTVMRTIRHLRRRGGVMGRYVSLVGEEDLRSVGATPADHDELVTMAREIHGEFTAASVRFWLGRQPEAFSLLRCRRSNRLRAFMSWLTLRTPDRQELEADPVVGDVWHDVRRRMTMPPGAHIAVARHLICPAFDAKPSPVTDVFQARMTRGWLHEPGLAASYLVVANRQLWRPLMEYLGQYELERGRAEHPYAIFGHDWLADPPEEWRDHHLDEELWADRGLNLFLRQDPSGADDRRDADFAAAMVRDA</sequence>
<evidence type="ECO:0000259" key="6">
    <source>
        <dbReference type="SMART" id="SM00862"/>
    </source>
</evidence>
<reference evidence="8" key="1">
    <citation type="journal article" date="2014" name="Int. J. Syst. Evol. Microbiol.">
        <title>Complete genome sequence of Corynebacterium casei LMG S-19264T (=DSM 44701T), isolated from a smear-ripened cheese.</title>
        <authorList>
            <consortium name="US DOE Joint Genome Institute (JGI-PGF)"/>
            <person name="Walter F."/>
            <person name="Albersmeier A."/>
            <person name="Kalinowski J."/>
            <person name="Ruckert C."/>
        </authorList>
    </citation>
    <scope>NUCLEOTIDE SEQUENCE</scope>
    <source>
        <strain evidence="8">VKM Ac-2007</strain>
    </source>
</reference>
<keyword evidence="9" id="KW-1185">Reference proteome</keyword>
<comment type="caution">
    <text evidence="8">The sequence shown here is derived from an EMBL/GenBank/DDBJ whole genome shotgun (WGS) entry which is preliminary data.</text>
</comment>
<dbReference type="Gene3D" id="3.40.50.300">
    <property type="entry name" value="P-loop containing nucleotide triphosphate hydrolases"/>
    <property type="match status" value="1"/>
</dbReference>
<dbReference type="SUPFAM" id="SSF46894">
    <property type="entry name" value="C-terminal effector domain of the bipartite response regulators"/>
    <property type="match status" value="1"/>
</dbReference>
<dbReference type="InterPro" id="IPR005158">
    <property type="entry name" value="BTAD"/>
</dbReference>
<evidence type="ECO:0000313" key="8">
    <source>
        <dbReference type="EMBL" id="GLK07189.1"/>
    </source>
</evidence>
<dbReference type="EMBL" id="BSEV01000001">
    <property type="protein sequence ID" value="GLK07189.1"/>
    <property type="molecule type" value="Genomic_DNA"/>
</dbReference>
<dbReference type="InterPro" id="IPR036388">
    <property type="entry name" value="WH-like_DNA-bd_sf"/>
</dbReference>
<dbReference type="InterPro" id="IPR001867">
    <property type="entry name" value="OmpR/PhoB-type_DNA-bd"/>
</dbReference>
<accession>A0A9W6HXG7</accession>
<reference evidence="8" key="2">
    <citation type="submission" date="2023-01" db="EMBL/GenBank/DDBJ databases">
        <authorList>
            <person name="Sun Q."/>
            <person name="Evtushenko L."/>
        </authorList>
    </citation>
    <scope>NUCLEOTIDE SEQUENCE</scope>
    <source>
        <strain evidence="8">VKM Ac-2007</strain>
    </source>
</reference>
<dbReference type="RefSeq" id="WP_271215747.1">
    <property type="nucleotide sequence ID" value="NZ_BAAAVD010000006.1"/>
</dbReference>
<keyword evidence="3" id="KW-0238">DNA-binding</keyword>
<dbReference type="InterPro" id="IPR011990">
    <property type="entry name" value="TPR-like_helical_dom_sf"/>
</dbReference>
<dbReference type="SMART" id="SM00862">
    <property type="entry name" value="Trans_reg_C"/>
    <property type="match status" value="1"/>
</dbReference>
<dbReference type="SUPFAM" id="SSF52540">
    <property type="entry name" value="P-loop containing nucleoside triphosphate hydrolases"/>
    <property type="match status" value="1"/>
</dbReference>
<dbReference type="PANTHER" id="PTHR35807:SF1">
    <property type="entry name" value="TRANSCRIPTIONAL REGULATOR REDD"/>
    <property type="match status" value="1"/>
</dbReference>
<keyword evidence="4" id="KW-0804">Transcription</keyword>
<dbReference type="Pfam" id="PF13191">
    <property type="entry name" value="AAA_16"/>
    <property type="match status" value="1"/>
</dbReference>
<organism evidence="8 9">
    <name type="scientific">Streptosporangium carneum</name>
    <dbReference type="NCBI Taxonomy" id="47481"/>
    <lineage>
        <taxon>Bacteria</taxon>
        <taxon>Bacillati</taxon>
        <taxon>Actinomycetota</taxon>
        <taxon>Actinomycetes</taxon>
        <taxon>Streptosporangiales</taxon>
        <taxon>Streptosporangiaceae</taxon>
        <taxon>Streptosporangium</taxon>
    </lineage>
</organism>
<feature type="region of interest" description="Disordered" evidence="5">
    <location>
        <begin position="273"/>
        <end position="299"/>
    </location>
</feature>
<evidence type="ECO:0000256" key="1">
    <source>
        <dbReference type="ARBA" id="ARBA00005820"/>
    </source>
</evidence>
<proteinExistence type="inferred from homology"/>
<dbReference type="CDD" id="cd15831">
    <property type="entry name" value="BTAD"/>
    <property type="match status" value="1"/>
</dbReference>
<dbReference type="GO" id="GO:0003677">
    <property type="term" value="F:DNA binding"/>
    <property type="evidence" value="ECO:0007669"/>
    <property type="project" value="UniProtKB-KW"/>
</dbReference>
<evidence type="ECO:0000259" key="7">
    <source>
        <dbReference type="SMART" id="SM01043"/>
    </source>
</evidence>
<dbReference type="SMART" id="SM01043">
    <property type="entry name" value="BTAD"/>
    <property type="match status" value="1"/>
</dbReference>
<dbReference type="Proteomes" id="UP001143474">
    <property type="component" value="Unassembled WGS sequence"/>
</dbReference>
<evidence type="ECO:0008006" key="10">
    <source>
        <dbReference type="Google" id="ProtNLM"/>
    </source>
</evidence>
<dbReference type="PANTHER" id="PTHR35807">
    <property type="entry name" value="TRANSCRIPTIONAL REGULATOR REDD-RELATED"/>
    <property type="match status" value="1"/>
</dbReference>
<dbReference type="GO" id="GO:0006355">
    <property type="term" value="P:regulation of DNA-templated transcription"/>
    <property type="evidence" value="ECO:0007669"/>
    <property type="project" value="InterPro"/>
</dbReference>
<evidence type="ECO:0000256" key="5">
    <source>
        <dbReference type="SAM" id="MobiDB-lite"/>
    </source>
</evidence>